<dbReference type="RefSeq" id="XP_018691625.1">
    <property type="nucleotide sequence ID" value="XM_018838857.1"/>
</dbReference>
<organism evidence="1 2">
    <name type="scientific">Fonsecaea erecta</name>
    <dbReference type="NCBI Taxonomy" id="1367422"/>
    <lineage>
        <taxon>Eukaryota</taxon>
        <taxon>Fungi</taxon>
        <taxon>Dikarya</taxon>
        <taxon>Ascomycota</taxon>
        <taxon>Pezizomycotina</taxon>
        <taxon>Eurotiomycetes</taxon>
        <taxon>Chaetothyriomycetidae</taxon>
        <taxon>Chaetothyriales</taxon>
        <taxon>Herpotrichiellaceae</taxon>
        <taxon>Fonsecaea</taxon>
    </lineage>
</organism>
<keyword evidence="2" id="KW-1185">Reference proteome</keyword>
<reference evidence="1 2" key="1">
    <citation type="submission" date="2016-04" db="EMBL/GenBank/DDBJ databases">
        <title>Draft genome of Fonsecaea erecta CBS 125763.</title>
        <authorList>
            <person name="Weiss V.A."/>
            <person name="Vicente V.A."/>
            <person name="Raittz R.T."/>
            <person name="Moreno L.F."/>
            <person name="De Souza E.M."/>
            <person name="Pedrosa F.O."/>
            <person name="Steffens M.B."/>
            <person name="Faoro H."/>
            <person name="Tadra-Sfeir M.Z."/>
            <person name="Najafzadeh M.J."/>
            <person name="Felipe M.S."/>
            <person name="Teixeira M."/>
            <person name="Sun J."/>
            <person name="Xi L."/>
            <person name="Gomes R."/>
            <person name="De Azevedo C.M."/>
            <person name="Salgado C.G."/>
            <person name="Da Silva M.B."/>
            <person name="Nascimento M.F."/>
            <person name="Queiroz-Telles F."/>
            <person name="Attili D.S."/>
            <person name="Gorbushina A."/>
        </authorList>
    </citation>
    <scope>NUCLEOTIDE SEQUENCE [LARGE SCALE GENOMIC DNA]</scope>
    <source>
        <strain evidence="1 2">CBS 125763</strain>
    </source>
</reference>
<dbReference type="AlphaFoldDB" id="A0A178ZER4"/>
<proteinExistence type="predicted"/>
<comment type="caution">
    <text evidence="1">The sequence shown here is derived from an EMBL/GenBank/DDBJ whole genome shotgun (WGS) entry which is preliminary data.</text>
</comment>
<accession>A0A178ZER4</accession>
<dbReference type="GeneID" id="30011516"/>
<sequence>MRGYHQHSCDPVIPLPYQIIDDDGGANQSKDRIKAVDFIDLRYDGVSNDGSCCGWLEDVPPPSHEHHHQPAPHQAVRHTPQLISQRPELTVDGLTHLTLGNLVALLQQQPHQIAGPQDVIDVVDNPVSGGHNSAAASTFQRKALPVDRQFSQTIQGYGDISQRGPELPPIRNELRREDTQLPGEPVRRKFDIPQAKRQQGFIKYSIFQCLAQGLL</sequence>
<name>A0A178ZER4_9EURO</name>
<evidence type="ECO:0000313" key="2">
    <source>
        <dbReference type="Proteomes" id="UP000078343"/>
    </source>
</evidence>
<gene>
    <name evidence="1" type="ORF">AYL99_07348</name>
</gene>
<dbReference type="EMBL" id="LVYI01000006">
    <property type="protein sequence ID" value="OAP58258.1"/>
    <property type="molecule type" value="Genomic_DNA"/>
</dbReference>
<evidence type="ECO:0000313" key="1">
    <source>
        <dbReference type="EMBL" id="OAP58258.1"/>
    </source>
</evidence>
<dbReference type="Proteomes" id="UP000078343">
    <property type="component" value="Unassembled WGS sequence"/>
</dbReference>
<protein>
    <submittedName>
        <fullName evidence="1">Uncharacterized protein</fullName>
    </submittedName>
</protein>